<dbReference type="Gene3D" id="1.20.1250.20">
    <property type="entry name" value="MFS general substrate transporter like domains"/>
    <property type="match status" value="1"/>
</dbReference>
<dbReference type="GO" id="GO:0043252">
    <property type="term" value="P:sodium-independent organic anion transport"/>
    <property type="evidence" value="ECO:0007669"/>
    <property type="project" value="TreeGrafter"/>
</dbReference>
<dbReference type="InterPro" id="IPR036259">
    <property type="entry name" value="MFS_trans_sf"/>
</dbReference>
<proteinExistence type="predicted"/>
<feature type="transmembrane region" description="Helical" evidence="3">
    <location>
        <begin position="34"/>
        <end position="60"/>
    </location>
</feature>
<dbReference type="PANTHER" id="PTHR11388">
    <property type="entry name" value="ORGANIC ANION TRANSPORTER"/>
    <property type="match status" value="1"/>
</dbReference>
<gene>
    <name evidence="4" type="ORF">ASZ78_005754</name>
</gene>
<keyword evidence="3" id="KW-0812">Transmembrane</keyword>
<dbReference type="GO" id="GO:0015347">
    <property type="term" value="F:sodium-independent organic anion transmembrane transporter activity"/>
    <property type="evidence" value="ECO:0007669"/>
    <property type="project" value="TreeGrafter"/>
</dbReference>
<sequence>MSLIIASTSEALVATGFATFLPKFIENQFGKTSSFSAVLGGLVLIPAAALGQVISGILVSKYKMDCKNIIKFMIGTCSVAFLLNTVFLVAKCGNKPFAGVSETYNGCVPDKQRSFALGVQSVFLRLLGTVPGPILFGVAIDNSCSLWDVDECKTKGACWVYDNERMAYLLMSISAACKTITIIFVVMAVFLYKPPRPRRAVPHKDSEMVSAIHA</sequence>
<feature type="transmembrane region" description="Helical" evidence="3">
    <location>
        <begin position="72"/>
        <end position="90"/>
    </location>
</feature>
<evidence type="ECO:0008006" key="6">
    <source>
        <dbReference type="Google" id="ProtNLM"/>
    </source>
</evidence>
<comment type="subcellular location">
    <subcellularLocation>
        <location evidence="1">Membrane</location>
        <topology evidence="1">Multi-pass membrane protein</topology>
    </subcellularLocation>
</comment>
<keyword evidence="5" id="KW-1185">Reference proteome</keyword>
<evidence type="ECO:0000313" key="5">
    <source>
        <dbReference type="Proteomes" id="UP000198323"/>
    </source>
</evidence>
<dbReference type="AlphaFoldDB" id="A0A226MNJ1"/>
<evidence type="ECO:0000256" key="3">
    <source>
        <dbReference type="SAM" id="Phobius"/>
    </source>
</evidence>
<evidence type="ECO:0000313" key="4">
    <source>
        <dbReference type="EMBL" id="OXB56842.1"/>
    </source>
</evidence>
<dbReference type="EMBL" id="MCFN01000606">
    <property type="protein sequence ID" value="OXB56842.1"/>
    <property type="molecule type" value="Genomic_DNA"/>
</dbReference>
<accession>A0A226MNJ1</accession>
<dbReference type="InterPro" id="IPR004156">
    <property type="entry name" value="OATP"/>
</dbReference>
<dbReference type="OrthoDB" id="5062115at2759"/>
<keyword evidence="3" id="KW-0472">Membrane</keyword>
<evidence type="ECO:0000256" key="1">
    <source>
        <dbReference type="ARBA" id="ARBA00004141"/>
    </source>
</evidence>
<dbReference type="STRING" id="9009.A0A226MNJ1"/>
<dbReference type="PANTHER" id="PTHR11388:SF160">
    <property type="entry name" value="SOLUTE CARRIER ORGANIC ANION TRANSPORTER FAMILY MEMBER"/>
    <property type="match status" value="1"/>
</dbReference>
<dbReference type="Proteomes" id="UP000198323">
    <property type="component" value="Unassembled WGS sequence"/>
</dbReference>
<comment type="caution">
    <text evidence="4">The sequence shown here is derived from an EMBL/GenBank/DDBJ whole genome shotgun (WGS) entry which is preliminary data.</text>
</comment>
<keyword evidence="3" id="KW-1133">Transmembrane helix</keyword>
<organism evidence="4 5">
    <name type="scientific">Callipepla squamata</name>
    <name type="common">Scaled quail</name>
    <dbReference type="NCBI Taxonomy" id="9009"/>
    <lineage>
        <taxon>Eukaryota</taxon>
        <taxon>Metazoa</taxon>
        <taxon>Chordata</taxon>
        <taxon>Craniata</taxon>
        <taxon>Vertebrata</taxon>
        <taxon>Euteleostomi</taxon>
        <taxon>Archelosauria</taxon>
        <taxon>Archosauria</taxon>
        <taxon>Dinosauria</taxon>
        <taxon>Saurischia</taxon>
        <taxon>Theropoda</taxon>
        <taxon>Coelurosauria</taxon>
        <taxon>Aves</taxon>
        <taxon>Neognathae</taxon>
        <taxon>Galloanserae</taxon>
        <taxon>Galliformes</taxon>
        <taxon>Odontophoridae</taxon>
        <taxon>Callipepla</taxon>
    </lineage>
</organism>
<dbReference type="GO" id="GO:0016323">
    <property type="term" value="C:basolateral plasma membrane"/>
    <property type="evidence" value="ECO:0007669"/>
    <property type="project" value="TreeGrafter"/>
</dbReference>
<keyword evidence="2" id="KW-1015">Disulfide bond</keyword>
<feature type="transmembrane region" description="Helical" evidence="3">
    <location>
        <begin position="169"/>
        <end position="192"/>
    </location>
</feature>
<protein>
    <recommendedName>
        <fullName evidence="6">Solute carrier organic anion transporter family member 4C1</fullName>
    </recommendedName>
</protein>
<dbReference type="Pfam" id="PF03137">
    <property type="entry name" value="OATP"/>
    <property type="match status" value="2"/>
</dbReference>
<evidence type="ECO:0000256" key="2">
    <source>
        <dbReference type="ARBA" id="ARBA00023157"/>
    </source>
</evidence>
<dbReference type="SUPFAM" id="SSF103473">
    <property type="entry name" value="MFS general substrate transporter"/>
    <property type="match status" value="1"/>
</dbReference>
<reference evidence="4 5" key="1">
    <citation type="submission" date="2016-07" db="EMBL/GenBank/DDBJ databases">
        <title>Disparate Historic Effective Population Sizes Predicted by Modern Levels of Genome Diversity for the Scaled Quail (Callipepla squamata) and the Northern Bobwhite (Colinus virginianus): Inferences from First and Second Generation Draft Genome Assemblies for Sympatric New World Quail.</title>
        <authorList>
            <person name="Oldeschulte D.L."/>
            <person name="Halley Y.A."/>
            <person name="Bhattarai E.K."/>
            <person name="Brashear W.A."/>
            <person name="Hill J."/>
            <person name="Metz R.P."/>
            <person name="Johnson C.D."/>
            <person name="Rollins D."/>
            <person name="Peterson M.J."/>
            <person name="Bickhart D.M."/>
            <person name="Decker J.E."/>
            <person name="Seabury C.M."/>
        </authorList>
    </citation>
    <scope>NUCLEOTIDE SEQUENCE [LARGE SCALE GENOMIC DNA]</scope>
    <source>
        <strain evidence="4 5">Texas</strain>
        <tissue evidence="4">Leg muscle</tissue>
    </source>
</reference>
<name>A0A226MNJ1_CALSU</name>